<evidence type="ECO:0000256" key="1">
    <source>
        <dbReference type="SAM" id="Phobius"/>
    </source>
</evidence>
<dbReference type="AlphaFoldDB" id="A0A917GTJ4"/>
<evidence type="ECO:0000313" key="2">
    <source>
        <dbReference type="EMBL" id="GGG56173.1"/>
    </source>
</evidence>
<dbReference type="RefSeq" id="WP_068812817.1">
    <property type="nucleotide sequence ID" value="NZ_BMIY01000005.1"/>
</dbReference>
<gene>
    <name evidence="2" type="ORF">GCM10011403_11640</name>
</gene>
<keyword evidence="1" id="KW-0812">Transmembrane</keyword>
<accession>A0A917GTJ4</accession>
<protein>
    <submittedName>
        <fullName evidence="2">Uncharacterized protein</fullName>
    </submittedName>
</protein>
<organism evidence="2 3">
    <name type="scientific">Pseudohongiella nitratireducens</name>
    <dbReference type="NCBI Taxonomy" id="1768907"/>
    <lineage>
        <taxon>Bacteria</taxon>
        <taxon>Pseudomonadati</taxon>
        <taxon>Pseudomonadota</taxon>
        <taxon>Gammaproteobacteria</taxon>
        <taxon>Pseudomonadales</taxon>
        <taxon>Pseudohongiellaceae</taxon>
        <taxon>Pseudohongiella</taxon>
    </lineage>
</organism>
<evidence type="ECO:0000313" key="3">
    <source>
        <dbReference type="Proteomes" id="UP000627715"/>
    </source>
</evidence>
<proteinExistence type="predicted"/>
<reference evidence="2" key="2">
    <citation type="submission" date="2020-09" db="EMBL/GenBank/DDBJ databases">
        <authorList>
            <person name="Sun Q."/>
            <person name="Zhou Y."/>
        </authorList>
    </citation>
    <scope>NUCLEOTIDE SEQUENCE</scope>
    <source>
        <strain evidence="2">CGMCC 1.15425</strain>
    </source>
</reference>
<feature type="transmembrane region" description="Helical" evidence="1">
    <location>
        <begin position="49"/>
        <end position="76"/>
    </location>
</feature>
<reference evidence="2" key="1">
    <citation type="journal article" date="2014" name="Int. J. Syst. Evol. Microbiol.">
        <title>Complete genome sequence of Corynebacterium casei LMG S-19264T (=DSM 44701T), isolated from a smear-ripened cheese.</title>
        <authorList>
            <consortium name="US DOE Joint Genome Institute (JGI-PGF)"/>
            <person name="Walter F."/>
            <person name="Albersmeier A."/>
            <person name="Kalinowski J."/>
            <person name="Ruckert C."/>
        </authorList>
    </citation>
    <scope>NUCLEOTIDE SEQUENCE</scope>
    <source>
        <strain evidence="2">CGMCC 1.15425</strain>
    </source>
</reference>
<keyword evidence="1" id="KW-0472">Membrane</keyword>
<keyword evidence="1" id="KW-1133">Transmembrane helix</keyword>
<dbReference type="Proteomes" id="UP000627715">
    <property type="component" value="Unassembled WGS sequence"/>
</dbReference>
<name>A0A917GTJ4_9GAMM</name>
<sequence length="138" mass="15715">MSEDPARLRRQSEIDAWLRWLTDLREAGAALLRLLAAELRLASSDLRRFLLLCLLVLPLVLLAWLGFAVLFSWAVYALSGSLGGGFAGFFLLHVGILLVIRRQLRRYRKRMSLPATRKYIGVITEGLRREPQRPDSPD</sequence>
<feature type="transmembrane region" description="Helical" evidence="1">
    <location>
        <begin position="82"/>
        <end position="100"/>
    </location>
</feature>
<keyword evidence="3" id="KW-1185">Reference proteome</keyword>
<comment type="caution">
    <text evidence="2">The sequence shown here is derived from an EMBL/GenBank/DDBJ whole genome shotgun (WGS) entry which is preliminary data.</text>
</comment>
<dbReference type="EMBL" id="BMIY01000005">
    <property type="protein sequence ID" value="GGG56173.1"/>
    <property type="molecule type" value="Genomic_DNA"/>
</dbReference>